<feature type="transmembrane region" description="Helical" evidence="1">
    <location>
        <begin position="204"/>
        <end position="226"/>
    </location>
</feature>
<dbReference type="EC" id="2.7.7.65" evidence="3"/>
<evidence type="ECO:0000256" key="1">
    <source>
        <dbReference type="SAM" id="Phobius"/>
    </source>
</evidence>
<keyword evidence="1" id="KW-1133">Transmembrane helix</keyword>
<protein>
    <submittedName>
        <fullName evidence="3">Diguanylate cyclase domain-containing protein</fullName>
        <ecNumber evidence="3">2.7.7.65</ecNumber>
    </submittedName>
</protein>
<dbReference type="InterPro" id="IPR000160">
    <property type="entry name" value="GGDEF_dom"/>
</dbReference>
<organism evidence="3 4">
    <name type="scientific">Allokutzneria oryzae</name>
    <dbReference type="NCBI Taxonomy" id="1378989"/>
    <lineage>
        <taxon>Bacteria</taxon>
        <taxon>Bacillati</taxon>
        <taxon>Actinomycetota</taxon>
        <taxon>Actinomycetes</taxon>
        <taxon>Pseudonocardiales</taxon>
        <taxon>Pseudonocardiaceae</taxon>
        <taxon>Allokutzneria</taxon>
    </lineage>
</organism>
<dbReference type="PANTHER" id="PTHR46663">
    <property type="entry name" value="DIGUANYLATE CYCLASE DGCT-RELATED"/>
    <property type="match status" value="1"/>
</dbReference>
<keyword evidence="1" id="KW-0812">Transmembrane</keyword>
<reference evidence="3 4" key="1">
    <citation type="submission" date="2024-09" db="EMBL/GenBank/DDBJ databases">
        <authorList>
            <person name="Sun Q."/>
            <person name="Mori K."/>
        </authorList>
    </citation>
    <scope>NUCLEOTIDE SEQUENCE [LARGE SCALE GENOMIC DNA]</scope>
    <source>
        <strain evidence="3 4">TBRC 7907</strain>
    </source>
</reference>
<dbReference type="InterPro" id="IPR029787">
    <property type="entry name" value="Nucleotide_cyclase"/>
</dbReference>
<keyword evidence="3" id="KW-0808">Transferase</keyword>
<dbReference type="SUPFAM" id="SSF55073">
    <property type="entry name" value="Nucleotide cyclase"/>
    <property type="match status" value="1"/>
</dbReference>
<feature type="transmembrane region" description="Helical" evidence="1">
    <location>
        <begin position="69"/>
        <end position="94"/>
    </location>
</feature>
<feature type="transmembrane region" description="Helical" evidence="1">
    <location>
        <begin position="39"/>
        <end position="57"/>
    </location>
</feature>
<dbReference type="GO" id="GO:0052621">
    <property type="term" value="F:diguanylate cyclase activity"/>
    <property type="evidence" value="ECO:0007669"/>
    <property type="project" value="UniProtKB-EC"/>
</dbReference>
<feature type="transmembrane region" description="Helical" evidence="1">
    <location>
        <begin position="139"/>
        <end position="157"/>
    </location>
</feature>
<dbReference type="SMART" id="SM00267">
    <property type="entry name" value="GGDEF"/>
    <property type="match status" value="1"/>
</dbReference>
<dbReference type="NCBIfam" id="TIGR00254">
    <property type="entry name" value="GGDEF"/>
    <property type="match status" value="1"/>
</dbReference>
<dbReference type="EMBL" id="JBHLZU010000006">
    <property type="protein sequence ID" value="MFB9903757.1"/>
    <property type="molecule type" value="Genomic_DNA"/>
</dbReference>
<dbReference type="InterPro" id="IPR043128">
    <property type="entry name" value="Rev_trsase/Diguanyl_cyclase"/>
</dbReference>
<proteinExistence type="predicted"/>
<dbReference type="Proteomes" id="UP001589693">
    <property type="component" value="Unassembled WGS sequence"/>
</dbReference>
<evidence type="ECO:0000259" key="2">
    <source>
        <dbReference type="PROSITE" id="PS50887"/>
    </source>
</evidence>
<keyword evidence="4" id="KW-1185">Reference proteome</keyword>
<keyword evidence="3" id="KW-0548">Nucleotidyltransferase</keyword>
<comment type="caution">
    <text evidence="3">The sequence shown here is derived from an EMBL/GenBank/DDBJ whole genome shotgun (WGS) entry which is preliminary data.</text>
</comment>
<feature type="domain" description="GGDEF" evidence="2">
    <location>
        <begin position="368"/>
        <end position="501"/>
    </location>
</feature>
<feature type="transmembrane region" description="Helical" evidence="1">
    <location>
        <begin position="100"/>
        <end position="118"/>
    </location>
</feature>
<accession>A0ABV5ZS95</accession>
<evidence type="ECO:0000313" key="4">
    <source>
        <dbReference type="Proteomes" id="UP001589693"/>
    </source>
</evidence>
<feature type="transmembrane region" description="Helical" evidence="1">
    <location>
        <begin position="303"/>
        <end position="328"/>
    </location>
</feature>
<dbReference type="Gene3D" id="3.30.70.270">
    <property type="match status" value="1"/>
</dbReference>
<sequence length="513" mass="54652">MSPKKFAVVAASVLAALTVMVLAVVLGVLDPDTTQVVDKFGQVLASAAALVGFLVTARGAEGSDRRWRLWMAGAMASLTIGLVTWTWGLVFMGIGLPASTLAPIGFMMTPVLALFALLTLARGQRPNTVPRPRGPWLRVLDGLIVLGAVVVLTLVTAGESVVRIWTSDVAGLLTTVLHPALYLVVIVVVLLLARRHRVAWQMPLLLIGLASVAQSTSGWIFAYLVANGVDRIPVWADIGFMACPVFYALAPWAPTAPRREPGPDPLRTGDYLHLAVPYLPLLITGMFVGVGTATGVRLGPAEVYVGLAVVAMVILRQLITMTDNVALLEEIRQSQRQLQYQAFHDSLTGLANRALFQDCLGRALRSSRPLILLFVDVDDFKAVNDRYGHAVGDEVLCAVAGRLRAAVRAEDVVARLGGDEFAVLITTGDGTPEQVGARVLAVLEAPYGIRGENRMVRASIGLVCFGAMDPALSPDDLLGQADAAMYAAKRKGKGTLVVHGSDPGPRELSVEHS</sequence>
<dbReference type="PANTHER" id="PTHR46663:SF2">
    <property type="entry name" value="GGDEF DOMAIN-CONTAINING PROTEIN"/>
    <property type="match status" value="1"/>
</dbReference>
<gene>
    <name evidence="3" type="ORF">ACFFQA_07390</name>
</gene>
<evidence type="ECO:0000313" key="3">
    <source>
        <dbReference type="EMBL" id="MFB9903757.1"/>
    </source>
</evidence>
<name>A0ABV5ZS95_9PSEU</name>
<keyword evidence="1" id="KW-0472">Membrane</keyword>
<dbReference type="PROSITE" id="PS50887">
    <property type="entry name" value="GGDEF"/>
    <property type="match status" value="1"/>
</dbReference>
<dbReference type="CDD" id="cd01949">
    <property type="entry name" value="GGDEF"/>
    <property type="match status" value="1"/>
</dbReference>
<feature type="transmembrane region" description="Helical" evidence="1">
    <location>
        <begin position="169"/>
        <end position="192"/>
    </location>
</feature>
<feature type="transmembrane region" description="Helical" evidence="1">
    <location>
        <begin position="271"/>
        <end position="291"/>
    </location>
</feature>
<dbReference type="RefSeq" id="WP_377850914.1">
    <property type="nucleotide sequence ID" value="NZ_JBHLZU010000006.1"/>
</dbReference>
<dbReference type="Pfam" id="PF00990">
    <property type="entry name" value="GGDEF"/>
    <property type="match status" value="1"/>
</dbReference>
<dbReference type="InterPro" id="IPR052163">
    <property type="entry name" value="DGC-Regulatory_Protein"/>
</dbReference>